<evidence type="ECO:0000313" key="39">
    <source>
        <dbReference type="EMBL" id="HAB6236720.1"/>
    </source>
</evidence>
<dbReference type="EMBL" id="DAASXW010000040">
    <property type="protein sequence ID" value="HAE7506488.1"/>
    <property type="molecule type" value="Genomic_DNA"/>
</dbReference>
<evidence type="ECO:0000313" key="10">
    <source>
        <dbReference type="EMBL" id="EBY1992178.1"/>
    </source>
</evidence>
<dbReference type="EMBL" id="AAMIBF010000034">
    <property type="protein sequence ID" value="EDH5704085.1"/>
    <property type="molecule type" value="Genomic_DNA"/>
</dbReference>
<dbReference type="EMBL" id="AAHORV010000026">
    <property type="protein sequence ID" value="EBY6738988.1"/>
    <property type="molecule type" value="Genomic_DNA"/>
</dbReference>
<evidence type="ECO:0000313" key="21">
    <source>
        <dbReference type="EMBL" id="EDG5799601.1"/>
    </source>
</evidence>
<dbReference type="RefSeq" id="WP_000121182.1">
    <property type="nucleotide sequence ID" value="NZ_CALNWA010000005.1"/>
</dbReference>
<dbReference type="EMBL" id="AAKNHU010000063">
    <property type="protein sequence ID" value="ECT6086611.1"/>
    <property type="molecule type" value="Genomic_DNA"/>
</dbReference>
<dbReference type="EMBL" id="DAARZX010000030">
    <property type="protein sequence ID" value="HAE4621028.1"/>
    <property type="molecule type" value="Genomic_DNA"/>
</dbReference>
<evidence type="ECO:0000313" key="45">
    <source>
        <dbReference type="EMBL" id="HAE0451762.1"/>
    </source>
</evidence>
<dbReference type="EMBL" id="QDOG01000034">
    <property type="protein sequence ID" value="PVL85652.1"/>
    <property type="molecule type" value="Genomic_DNA"/>
</dbReference>
<evidence type="ECO:0000313" key="3">
    <source>
        <dbReference type="EMBL" id="EBQ8903852.1"/>
    </source>
</evidence>
<evidence type="ECO:0000313" key="53">
    <source>
        <dbReference type="EMBL" id="HAE7506488.1"/>
    </source>
</evidence>
<evidence type="ECO:0000313" key="26">
    <source>
        <dbReference type="EMBL" id="HAB1570513.1"/>
    </source>
</evidence>
<evidence type="ECO:0000313" key="15">
    <source>
        <dbReference type="EMBL" id="ECB6382343.1"/>
    </source>
</evidence>
<evidence type="ECO:0000313" key="6">
    <source>
        <dbReference type="EMBL" id="EBR9966456.1"/>
    </source>
</evidence>
<dbReference type="EMBL" id="AAGQWK010000048">
    <property type="protein sequence ID" value="EBR0144860.1"/>
    <property type="molecule type" value="Genomic_DNA"/>
</dbReference>
<reference evidence="20" key="4">
    <citation type="submission" date="2018-07" db="EMBL/GenBank/DDBJ databases">
        <authorList>
            <consortium name="PulseNet: The National Subtyping Network for Foodborne Disease Surveillance"/>
            <person name="Tarr C.L."/>
            <person name="Trees E."/>
            <person name="Katz L.S."/>
            <person name="Carleton-Romer H.A."/>
            <person name="Stroika S."/>
            <person name="Kucerova Z."/>
            <person name="Roache K.F."/>
            <person name="Sabol A.L."/>
            <person name="Besser J."/>
            <person name="Gerner-Smidt P."/>
        </authorList>
    </citation>
    <scope>NUCLEOTIDE SEQUENCE</scope>
    <source>
        <strain evidence="20">PNUSAS011306</strain>
        <strain evidence="21">PNUSAS011364</strain>
    </source>
</reference>
<dbReference type="EMBL" id="DAAQQN010000030">
    <property type="protein sequence ID" value="HAE0451762.1"/>
    <property type="molecule type" value="Genomic_DNA"/>
</dbReference>
<dbReference type="EMBL" id="DAAQOM010000029">
    <property type="protein sequence ID" value="HAE0208260.1"/>
    <property type="molecule type" value="Genomic_DNA"/>
</dbReference>
<dbReference type="EMBL" id="AAHMZR010000058">
    <property type="protein sequence ID" value="EBY0578113.1"/>
    <property type="molecule type" value="Genomic_DNA"/>
</dbReference>
<dbReference type="EMBL" id="AAGUBV010000054">
    <property type="protein sequence ID" value="EBR9966456.1"/>
    <property type="molecule type" value="Genomic_DNA"/>
</dbReference>
<dbReference type="EMBL" id="DAAGZR010000111">
    <property type="protein sequence ID" value="HAB5213454.1"/>
    <property type="molecule type" value="Genomic_DNA"/>
</dbReference>
<evidence type="ECO:0000313" key="55">
    <source>
        <dbReference type="EMBL" id="HAE9394968.1"/>
    </source>
</evidence>
<dbReference type="EMBL" id="DAAPXI010000005">
    <property type="protein sequence ID" value="HAD8175020.1"/>
    <property type="molecule type" value="Genomic_DNA"/>
</dbReference>
<evidence type="ECO:0000313" key="46">
    <source>
        <dbReference type="EMBL" id="HAE1218306.1"/>
    </source>
</evidence>
<reference evidence="25" key="7">
    <citation type="submission" date="2019-10" db="EMBL/GenBank/DDBJ databases">
        <authorList>
            <consortium name="NCBI Pathogen Detection Project"/>
        </authorList>
    </citation>
    <scope>NUCLEOTIDE SEQUENCE</scope>
    <source>
        <strain evidence="40">09-3426</strain>
        <strain evidence="55">10-7240</strain>
        <strain evidence="53">10-7243</strain>
        <strain evidence="54">11-5588</strain>
        <strain evidence="52">13-0431</strain>
        <strain evidence="56">13-2460</strain>
        <strain evidence="51">13-5657</strain>
        <strain evidence="41">CE06.035</strain>
        <strain evidence="25">Salmonella enterica</strain>
        <strain evidence="44">Sam_3440b185-6731-4f40-abe7-826e6475c527</strain>
        <strain evidence="45">Sam_5f569ebd-755b-4147-8429-4678b9c250cc</strain>
        <strain evidence="43">Sam_8b55db79-2e89-45d5-a9a1-8092f0a17964</strain>
        <strain evidence="42">Sam_997f2e98-28ae-496a-bdd7-14b549d092b4</strain>
    </source>
</reference>
<dbReference type="EMBL" id="AALSOQ010000054">
    <property type="protein sequence ID" value="EDC9469786.1"/>
    <property type="molecule type" value="Genomic_DNA"/>
</dbReference>
<dbReference type="EMBL" id="AAHWZL010000044">
    <property type="protein sequence ID" value="ECB2571656.1"/>
    <property type="molecule type" value="Genomic_DNA"/>
</dbReference>
<evidence type="ECO:0000313" key="17">
    <source>
        <dbReference type="EMBL" id="ECU7934796.1"/>
    </source>
</evidence>
<dbReference type="EMBL" id="AAGTMP010000039">
    <property type="protein sequence ID" value="EBR8144284.1"/>
    <property type="molecule type" value="Genomic_DNA"/>
</dbReference>
<dbReference type="EMBL" id="DAAGOV010000006">
    <property type="protein sequence ID" value="HAB3946426.1"/>
    <property type="molecule type" value="Genomic_DNA"/>
</dbReference>
<dbReference type="EMBL" id="DAAGBW010000005">
    <property type="protein sequence ID" value="HAB2424541.1"/>
    <property type="molecule type" value="Genomic_DNA"/>
</dbReference>
<evidence type="ECO:0000313" key="36">
    <source>
        <dbReference type="EMBL" id="HAB5524111.1"/>
    </source>
</evidence>
<dbReference type="EMBL" id="AAHDEP010000077">
    <property type="protein sequence ID" value="EBU7988024.1"/>
    <property type="molecule type" value="Genomic_DNA"/>
</dbReference>
<evidence type="ECO:0000313" key="31">
    <source>
        <dbReference type="EMBL" id="HAB2424541.1"/>
    </source>
</evidence>
<evidence type="ECO:0000313" key="42">
    <source>
        <dbReference type="EMBL" id="HAD9848873.1"/>
    </source>
</evidence>
<dbReference type="EMBL" id="AAMIHC010000040">
    <property type="protein sequence ID" value="EDH6342676.1"/>
    <property type="molecule type" value="Genomic_DNA"/>
</dbReference>
<reference evidence="18" key="3">
    <citation type="submission" date="2018-07" db="EMBL/GenBank/DDBJ databases">
        <authorList>
            <consortium name="GenomeTrakr network: Whole genome sequencing for foodborne pathogen traceback"/>
        </authorList>
    </citation>
    <scope>NUCLEOTIDE SEQUENCE</scope>
    <source>
        <strain evidence="19">ADRDL-16-8871</strain>
        <strain evidence="18">FDA00004800</strain>
    </source>
</reference>
<dbReference type="EMBL" id="DAAGSJ010000071">
    <property type="protein sequence ID" value="HAB4368765.1"/>
    <property type="molecule type" value="Genomic_DNA"/>
</dbReference>
<reference evidence="16" key="5">
    <citation type="submission" date="2018-07" db="EMBL/GenBank/DDBJ databases">
        <authorList>
            <consortium name="NARMS: The National Antimicrobial Resistance Monitoring System"/>
        </authorList>
    </citation>
    <scope>NUCLEOTIDE SEQUENCE</scope>
    <source>
        <strain evidence="16">CVM N57313F</strain>
        <strain evidence="12">FSIS11815297</strain>
        <strain evidence="17">FSIS1607168</strain>
    </source>
</reference>
<dbReference type="EMBL" id="DAAFWC010000003">
    <property type="protein sequence ID" value="HAB1707866.1"/>
    <property type="molecule type" value="Genomic_DNA"/>
</dbReference>
<evidence type="ECO:0000313" key="22">
    <source>
        <dbReference type="EMBL" id="EDH5704085.1"/>
    </source>
</evidence>
<dbReference type="EMBL" id="DAAQYH010000062">
    <property type="protein sequence ID" value="HAE1373451.1"/>
    <property type="molecule type" value="Genomic_DNA"/>
</dbReference>
<evidence type="ECO:0000313" key="9">
    <source>
        <dbReference type="EMBL" id="EBY0578113.1"/>
    </source>
</evidence>
<dbReference type="EMBL" id="DAARAH010000068">
    <property type="protein sequence ID" value="HAE1606486.1"/>
    <property type="molecule type" value="Genomic_DNA"/>
</dbReference>
<evidence type="ECO:0000313" key="28">
    <source>
        <dbReference type="EMBL" id="HAB1802445.1"/>
    </source>
</evidence>
<evidence type="ECO:0000313" key="52">
    <source>
        <dbReference type="EMBL" id="HAE6730842.1"/>
    </source>
</evidence>
<dbReference type="EMBL" id="AAKRAK010000029">
    <property type="protein sequence ID" value="ECU7934796.1"/>
    <property type="molecule type" value="Genomic_DNA"/>
</dbReference>
<gene>
    <name evidence="16" type="ORF">A3Z75_24510</name>
    <name evidence="18" type="ORF">AL996_24860</name>
    <name evidence="21" type="ORF">B7643_23315</name>
    <name evidence="20" type="ORF">B7S77_23760</name>
    <name evidence="17" type="ORF">BEI99_23815</name>
    <name evidence="19" type="ORF">BH418_24325</name>
    <name evidence="57" type="ORF">C4792_25725</name>
    <name evidence="22" type="ORF">CB179_21940</name>
    <name evidence="23" type="ORF">CB381_22550</name>
    <name evidence="24" type="ORF">CC399_12565</name>
    <name evidence="11" type="ORF">D5800_20485</name>
    <name evidence="1" type="ORF">DEM85_06520</name>
    <name evidence="3" type="ORF">DKS77_24325</name>
    <name evidence="8" type="ORF">DLB38_25435</name>
    <name evidence="5" type="ORF">DN360_24350</name>
    <name evidence="4" type="ORF">DNV88_25480</name>
    <name evidence="6" type="ORF">DTG92_23540</name>
    <name evidence="7" type="ORF">DTV28_23745</name>
    <name evidence="10" type="ORF">DU232_24820</name>
    <name evidence="9" type="ORF">DUR08_24790</name>
    <name evidence="15" type="ORF">E0T08_23345</name>
    <name evidence="12" type="ORF">EEQ47_23600</name>
    <name evidence="13" type="ORF">EVU59_23775</name>
    <name evidence="14" type="ORF">EZX27_23620</name>
    <name evidence="2" type="ORF">FIR09_23185</name>
    <name evidence="40" type="ORF">G0D82_24390</name>
    <name evidence="41" type="ORF">G1157_11670</name>
    <name evidence="44" type="ORF">G2167_23950</name>
    <name evidence="42" type="ORF">G2187_24370</name>
    <name evidence="45" type="ORF">G2192_24580</name>
    <name evidence="43" type="ORF">G2213_25655</name>
    <name evidence="46" type="ORF">G2913_09070</name>
    <name evidence="49" type="ORF">G2960_22670</name>
    <name evidence="47" type="ORF">G2966_17445</name>
    <name evidence="50" type="ORF">G2970_23025</name>
    <name evidence="48" type="ORF">G2990_22545</name>
    <name evidence="51" type="ORF">G4D20_004818</name>
    <name evidence="52" type="ORF">G4K93_004753</name>
    <name evidence="53" type="ORF">G4P07_004914</name>
    <name evidence="54" type="ORF">G4P20_004779</name>
    <name evidence="55" type="ORF">G4Y13_004549</name>
    <name evidence="56" type="ORF">G9336_004736</name>
    <name evidence="34" type="ORF">GB020_07810</name>
    <name evidence="35" type="ORF">GB178_23095</name>
    <name evidence="31" type="ORF">GB182_10970</name>
    <name evidence="38" type="ORF">GB352_19025</name>
    <name evidence="30" type="ORF">GB356_10965</name>
    <name evidence="39" type="ORF">GB394_10970</name>
    <name evidence="27" type="ORF">GB423_07040</name>
    <name evidence="33" type="ORF">GB430_22630</name>
    <name evidence="32" type="ORF">GB481_13210</name>
    <name evidence="36" type="ORF">GBR77_10475</name>
    <name evidence="37" type="ORF">GBS17_09605</name>
    <name evidence="26" type="ORF">GBX08_10965</name>
    <name evidence="25" type="ORF">GBX75_22835</name>
    <name evidence="28" type="ORF">GBY12_09160</name>
    <name evidence="29" type="ORF">GBY78_09335</name>
</gene>
<evidence type="ECO:0000313" key="14">
    <source>
        <dbReference type="EMBL" id="ECB6029092.1"/>
    </source>
</evidence>
<evidence type="ECO:0000313" key="35">
    <source>
        <dbReference type="EMBL" id="HAB5213454.1"/>
    </source>
</evidence>
<dbReference type="EMBL" id="DAAFUE010000005">
    <property type="protein sequence ID" value="HAB1570513.1"/>
    <property type="molecule type" value="Genomic_DNA"/>
</dbReference>
<evidence type="ECO:0000313" key="58">
    <source>
        <dbReference type="Proteomes" id="UP000245147"/>
    </source>
</evidence>
<evidence type="ECO:0000313" key="5">
    <source>
        <dbReference type="EMBL" id="EBR8144284.1"/>
    </source>
</evidence>
<dbReference type="EMBL" id="DAAFPI010000049">
    <property type="protein sequence ID" value="HAB1023203.1"/>
    <property type="molecule type" value="Genomic_DNA"/>
</dbReference>
<evidence type="ECO:0000313" key="1">
    <source>
        <dbReference type="EMBL" id="EBF7613579.1"/>
    </source>
</evidence>
<dbReference type="EMBL" id="DAATOG010000038">
    <property type="protein sequence ID" value="HAE9394968.1"/>
    <property type="molecule type" value="Genomic_DNA"/>
</dbReference>
<dbReference type="EMBL" id="DAAFWP010000004">
    <property type="protein sequence ID" value="HAB1802445.1"/>
    <property type="molecule type" value="Genomic_DNA"/>
</dbReference>
<evidence type="ECO:0000313" key="43">
    <source>
        <dbReference type="EMBL" id="HAE0115355.1"/>
    </source>
</evidence>
<evidence type="ECO:0000313" key="30">
    <source>
        <dbReference type="EMBL" id="HAB2369974.1"/>
    </source>
</evidence>
<evidence type="ECO:0000313" key="27">
    <source>
        <dbReference type="EMBL" id="HAB1707866.1"/>
    </source>
</evidence>
<evidence type="ECO:0000313" key="8">
    <source>
        <dbReference type="EMBL" id="EBU7988024.1"/>
    </source>
</evidence>
<dbReference type="EMBL" id="DAAHCK010000005">
    <property type="protein sequence ID" value="HAB5524111.1"/>
    <property type="molecule type" value="Genomic_DNA"/>
</dbReference>
<evidence type="ECO:0000313" key="57">
    <source>
        <dbReference type="EMBL" id="PVL85652.1"/>
    </source>
</evidence>
<dbReference type="EMBL" id="DAAHHO010000005">
    <property type="protein sequence ID" value="HAB6236720.1"/>
    <property type="molecule type" value="Genomic_DNA"/>
</dbReference>
<evidence type="ECO:0000313" key="7">
    <source>
        <dbReference type="EMBL" id="EBS0219454.1"/>
    </source>
</evidence>
<evidence type="ECO:0000313" key="56">
    <source>
        <dbReference type="EMBL" id="HAF7735182.1"/>
    </source>
</evidence>
<organism evidence="57 58">
    <name type="scientific">Salmonella enterica subsp. enterica serovar Agona</name>
    <dbReference type="NCBI Taxonomy" id="58095"/>
    <lineage>
        <taxon>Bacteria</taxon>
        <taxon>Pseudomonadati</taxon>
        <taxon>Pseudomonadota</taxon>
        <taxon>Gammaproteobacteria</taxon>
        <taxon>Enterobacterales</taxon>
        <taxon>Enterobacteriaceae</taxon>
        <taxon>Salmonella</taxon>
    </lineage>
</organism>
<evidence type="ECO:0000313" key="4">
    <source>
        <dbReference type="EMBL" id="EBR0144860.1"/>
    </source>
</evidence>
<evidence type="ECO:0000313" key="32">
    <source>
        <dbReference type="EMBL" id="HAB3946426.1"/>
    </source>
</evidence>
<dbReference type="Proteomes" id="UP000839928">
    <property type="component" value="Unassembled WGS sequence"/>
</dbReference>
<dbReference type="EMBL" id="DAARAJ010000041">
    <property type="protein sequence ID" value="HAE1642438.1"/>
    <property type="molecule type" value="Genomic_DNA"/>
</dbReference>
<reference evidence="1" key="6">
    <citation type="submission" date="2019-05" db="EMBL/GenBank/DDBJ databases">
        <authorList>
            <person name="Ashton P.M."/>
            <person name="Dallman T."/>
            <person name="Nair S."/>
            <person name="De Pinna E."/>
            <person name="Peters T."/>
            <person name="Grant K."/>
        </authorList>
    </citation>
    <scope>NUCLEOTIDE SEQUENCE</scope>
    <source>
        <strain evidence="9">152447</strain>
        <strain evidence="11">178634</strain>
        <strain evidence="6">178666</strain>
        <strain evidence="3">208936</strain>
        <strain evidence="1">240168</strain>
        <strain evidence="8">250819</strain>
        <strain evidence="22">344039</strain>
        <strain evidence="24">352129</strain>
        <strain evidence="15">365830</strain>
        <strain evidence="23">369915</strain>
        <strain evidence="7">423873</strain>
        <strain evidence="4">428140</strain>
        <strain evidence="10">488730</strain>
        <strain evidence="5">535271</strain>
        <strain evidence="13">676364</strain>
        <strain evidence="14">689000</strain>
        <strain evidence="2">741041</strain>
    </source>
</reference>
<dbReference type="AlphaFoldDB" id="A0A2T9HQ92"/>
<dbReference type="OMA" id="YARTSYY"/>
<dbReference type="EMBL" id="DAAGBK010000005">
    <property type="protein sequence ID" value="HAB2369974.1"/>
    <property type="molecule type" value="Genomic_DNA"/>
</dbReference>
<dbReference type="EMBL" id="AAMEPF010000027">
    <property type="protein sequence ID" value="EDG5623520.1"/>
    <property type="molecule type" value="Genomic_DNA"/>
</dbReference>
<dbReference type="EMBL" id="AAGUFA010000044">
    <property type="protein sequence ID" value="EBS0219454.1"/>
    <property type="molecule type" value="Genomic_DNA"/>
</dbReference>
<dbReference type="EMBL" id="AAFIKO010000057">
    <property type="protein sequence ID" value="EBG3096014.1"/>
    <property type="molecule type" value="Genomic_DNA"/>
</dbReference>
<protein>
    <recommendedName>
        <fullName evidence="59">NurA domain-containing protein</fullName>
    </recommendedName>
</protein>
<evidence type="ECO:0008006" key="59">
    <source>
        <dbReference type="Google" id="ProtNLM"/>
    </source>
</evidence>
<evidence type="ECO:0000313" key="37">
    <source>
        <dbReference type="EMBL" id="HAB5769225.1"/>
    </source>
</evidence>
<evidence type="ECO:0000313" key="25">
    <source>
        <dbReference type="EMBL" id="HAB1023203.1"/>
    </source>
</evidence>
<dbReference type="EMBL" id="AALOGT010000036">
    <property type="protein sequence ID" value="EDB6499910.1"/>
    <property type="molecule type" value="Genomic_DNA"/>
</dbReference>
<dbReference type="EMBL" id="DAAHEN010000005">
    <property type="protein sequence ID" value="HAB5769225.1"/>
    <property type="molecule type" value="Genomic_DNA"/>
</dbReference>
<dbReference type="EMBL" id="DAAQXW010000022">
    <property type="protein sequence ID" value="HAE1323468.1"/>
    <property type="molecule type" value="Genomic_DNA"/>
</dbReference>
<dbReference type="EMBL" id="DAAWFY010000032">
    <property type="protein sequence ID" value="HAF7735182.1"/>
    <property type="molecule type" value="Genomic_DNA"/>
</dbReference>
<evidence type="ECO:0000313" key="16">
    <source>
        <dbReference type="EMBL" id="ECT6086611.1"/>
    </source>
</evidence>
<dbReference type="EMBL" id="DAAGXT010000004">
    <property type="protein sequence ID" value="HAB5020780.1"/>
    <property type="molecule type" value="Genomic_DNA"/>
</dbReference>
<evidence type="ECO:0000313" key="41">
    <source>
        <dbReference type="EMBL" id="HAD8175020.1"/>
    </source>
</evidence>
<dbReference type="EMBL" id="AAMJGE010000010">
    <property type="protein sequence ID" value="EDH9230255.1"/>
    <property type="molecule type" value="Genomic_DNA"/>
</dbReference>
<evidence type="ECO:0000313" key="33">
    <source>
        <dbReference type="EMBL" id="HAB4368765.1"/>
    </source>
</evidence>
<dbReference type="EMBL" id="DAASRO010000027">
    <property type="protein sequence ID" value="HAE6730842.1"/>
    <property type="molecule type" value="Genomic_DNA"/>
</dbReference>
<evidence type="ECO:0000313" key="38">
    <source>
        <dbReference type="EMBL" id="HAB5941528.1"/>
    </source>
</evidence>
<evidence type="ECO:0000313" key="20">
    <source>
        <dbReference type="EMBL" id="EDG5623520.1"/>
    </source>
</evidence>
<evidence type="ECO:0000313" key="50">
    <source>
        <dbReference type="EMBL" id="HAE1642438.1"/>
    </source>
</evidence>
<evidence type="ECO:0000313" key="47">
    <source>
        <dbReference type="EMBL" id="HAE1323468.1"/>
    </source>
</evidence>
<reference evidence="25" key="1">
    <citation type="journal article" date="2018" name="Genome Biol.">
        <title>SKESA: strategic k-mer extension for scrupulous assemblies.</title>
        <authorList>
            <person name="Souvorov A."/>
            <person name="Agarwala R."/>
            <person name="Lipman D.J."/>
        </authorList>
    </citation>
    <scope>NUCLEOTIDE SEQUENCE</scope>
    <source>
        <strain evidence="40">09-3426</strain>
        <strain evidence="55">10-7240</strain>
        <strain evidence="53">10-7243</strain>
        <strain evidence="54">11-5588</strain>
        <strain evidence="52">13-0431</strain>
        <strain evidence="56">13-2460</strain>
        <strain evidence="51">13-5657</strain>
        <strain evidence="41">CE06.035</strain>
        <strain evidence="25">Salmonella enterica</strain>
        <strain evidence="44">Sam_3440b185-6731-4f40-abe7-826e6475c527</strain>
        <strain evidence="45">Sam_5f569ebd-755b-4147-8429-4678b9c250cc</strain>
        <strain evidence="43">Sam_8b55db79-2e89-45d5-a9a1-8092f0a17964</strain>
        <strain evidence="42">Sam_997f2e98-28ae-496a-bdd7-14b549d092b4</strain>
    </source>
</reference>
<evidence type="ECO:0000313" key="11">
    <source>
        <dbReference type="EMBL" id="EBY6738988.1"/>
    </source>
</evidence>
<evidence type="ECO:0000313" key="18">
    <source>
        <dbReference type="EMBL" id="EDB6499910.1"/>
    </source>
</evidence>
<evidence type="ECO:0000313" key="19">
    <source>
        <dbReference type="EMBL" id="EDC9469786.1"/>
    </source>
</evidence>
<comment type="caution">
    <text evidence="57">The sequence shown here is derived from an EMBL/GenBank/DDBJ whole genome shotgun (WGS) entry which is preliminary data.</text>
</comment>
<dbReference type="EMBL" id="DAASYN010000036">
    <property type="protein sequence ID" value="HAE7560514.1"/>
    <property type="molecule type" value="Genomic_DNA"/>
</dbReference>
<dbReference type="EMBL" id="DAAQWY010000004">
    <property type="protein sequence ID" value="HAE1218306.1"/>
    <property type="molecule type" value="Genomic_DNA"/>
</dbReference>
<evidence type="ECO:0000313" key="29">
    <source>
        <dbReference type="EMBL" id="HAB1882500.1"/>
    </source>
</evidence>
<dbReference type="EMBL" id="AAHYCG010000046">
    <property type="protein sequence ID" value="ECB6029092.1"/>
    <property type="molecule type" value="Genomic_DNA"/>
</dbReference>
<name>A0A2T9HQ92_SALET</name>
<dbReference type="EMBL" id="DAAHFX010000014">
    <property type="protein sequence ID" value="HAB5941528.1"/>
    <property type="molecule type" value="Genomic_DNA"/>
</dbReference>
<evidence type="ECO:0000313" key="24">
    <source>
        <dbReference type="EMBL" id="EDH9230255.1"/>
    </source>
</evidence>
<dbReference type="EMBL" id="AAHYFF010000059">
    <property type="protein sequence ID" value="ECB6382343.1"/>
    <property type="molecule type" value="Genomic_DNA"/>
</dbReference>
<dbReference type="EMBL" id="AAFGSL010000005">
    <property type="protein sequence ID" value="EBF7613579.1"/>
    <property type="molecule type" value="Genomic_DNA"/>
</dbReference>
<evidence type="ECO:0000313" key="40">
    <source>
        <dbReference type="EMBL" id="HAC6813010.1"/>
    </source>
</evidence>
<dbReference type="EMBL" id="DAAMIM010000046">
    <property type="protein sequence ID" value="HAC6813010.1"/>
    <property type="molecule type" value="Genomic_DNA"/>
</dbReference>
<dbReference type="EMBL" id="AAHNKL010000049">
    <property type="protein sequence ID" value="EBY1992178.1"/>
    <property type="molecule type" value="Genomic_DNA"/>
</dbReference>
<evidence type="ECO:0000313" key="23">
    <source>
        <dbReference type="EMBL" id="EDH6342676.1"/>
    </source>
</evidence>
<evidence type="ECO:0000313" key="13">
    <source>
        <dbReference type="EMBL" id="ECB2571656.1"/>
    </source>
</evidence>
<sequence length="462" mass="52479">MSYNAKGNRPFEWASKSQHTHVINDPSVQNLMKRCKFPSTNEESKNDVLEHSIEINTGASRDVTTIIAVDGGYTEVTVRKNYPSSKVAFFQFGGLEFSLDDLKQLGDYPFIHPEKMEKFKKLARFKLAIPTKATSLDSLSMVDSVRIPIIEFFNENRDGKKYIDTLKWLVFHEFKRKSIDCDSSLHQITFGSLPKRNGEIFKDVVVNKSDIDGQGYFVYGGEIFNLIDILRFHEVVDEELGASGILGYLTNVIEHIIIVHCIKEIVTRKPSFLKRFLFIKDGPLGFFGQTAKLHKDMRELCNLYIDEHSLKLVGLEKSGSFVEHAEQISSGDSACLLKGQALPLFNNYIYKHILPGPSTEEELDKVPPYASTSYYSGKLIYRSKSDRVWVLTIPIKTSEEIKKLNRASFSNLDEILNVVEHLKCDMYENAIVPIALVNQLVSLANHPSSNMLEKFAIQSMNE</sequence>
<accession>A0A2T9HQ92</accession>
<evidence type="ECO:0000313" key="2">
    <source>
        <dbReference type="EMBL" id="EBG3096014.1"/>
    </source>
</evidence>
<evidence type="ECO:0000313" key="48">
    <source>
        <dbReference type="EMBL" id="HAE1373451.1"/>
    </source>
</evidence>
<evidence type="ECO:0000313" key="54">
    <source>
        <dbReference type="EMBL" id="HAE7560514.1"/>
    </source>
</evidence>
<proteinExistence type="predicted"/>
<dbReference type="EMBL" id="AAGQKS010000071">
    <property type="protein sequence ID" value="EBQ8903852.1"/>
    <property type="molecule type" value="Genomic_DNA"/>
</dbReference>
<reference evidence="57 58" key="2">
    <citation type="submission" date="2018-04" db="EMBL/GenBank/DDBJ databases">
        <title>Serotype diversity and antimicrobial resistance among Salmonella enterica isolated from patients at an equine referral hospital.</title>
        <authorList>
            <person name="Leon I.M."/>
            <person name="Lawhon S.D."/>
            <person name="Norman K.N."/>
            <person name="Threadgill D.S."/>
            <person name="Ohta N."/>
            <person name="Vinasco J."/>
            <person name="Scott H.M."/>
        </authorList>
    </citation>
    <scope>NUCLEOTIDE SEQUENCE [LARGE SCALE GENOMIC DNA]</scope>
    <source>
        <strain evidence="57 58">167</strain>
    </source>
</reference>
<evidence type="ECO:0000313" key="12">
    <source>
        <dbReference type="EMBL" id="EBZ7020167.1"/>
    </source>
</evidence>
<dbReference type="EMBL" id="DAAFXG010000004">
    <property type="protein sequence ID" value="HAB1882500.1"/>
    <property type="molecule type" value="Genomic_DNA"/>
</dbReference>
<dbReference type="EMBL" id="DAAQNS010000028">
    <property type="protein sequence ID" value="HAE0115355.1"/>
    <property type="molecule type" value="Genomic_DNA"/>
</dbReference>
<evidence type="ECO:0000313" key="49">
    <source>
        <dbReference type="EMBL" id="HAE1606486.1"/>
    </source>
</evidence>
<dbReference type="EMBL" id="AAHRZG010000057">
    <property type="protein sequence ID" value="EBZ7020167.1"/>
    <property type="molecule type" value="Genomic_DNA"/>
</dbReference>
<evidence type="ECO:0000313" key="51">
    <source>
        <dbReference type="EMBL" id="HAE4621028.1"/>
    </source>
</evidence>
<dbReference type="EMBL" id="AAMEQR010000034">
    <property type="protein sequence ID" value="EDG5799601.1"/>
    <property type="molecule type" value="Genomic_DNA"/>
</dbReference>
<evidence type="ECO:0000313" key="44">
    <source>
        <dbReference type="EMBL" id="HAE0208260.1"/>
    </source>
</evidence>
<dbReference type="EMBL" id="DAAQLP010000026">
    <property type="protein sequence ID" value="HAD9848873.1"/>
    <property type="molecule type" value="Genomic_DNA"/>
</dbReference>
<dbReference type="Proteomes" id="UP000245147">
    <property type="component" value="Unassembled WGS sequence"/>
</dbReference>
<evidence type="ECO:0000313" key="34">
    <source>
        <dbReference type="EMBL" id="HAB5020780.1"/>
    </source>
</evidence>